<protein>
    <recommendedName>
        <fullName evidence="6">Histidine kinase/HSP90-like ATPase domain-containing protein</fullName>
    </recommendedName>
</protein>
<evidence type="ECO:0000313" key="7">
    <source>
        <dbReference type="EMBL" id="RWZ46343.1"/>
    </source>
</evidence>
<feature type="region of interest" description="Disordered" evidence="4">
    <location>
        <begin position="400"/>
        <end position="420"/>
    </location>
</feature>
<keyword evidence="5" id="KW-0472">Membrane</keyword>
<dbReference type="Proteomes" id="UP000288547">
    <property type="component" value="Unassembled WGS sequence"/>
</dbReference>
<evidence type="ECO:0000256" key="2">
    <source>
        <dbReference type="ARBA" id="ARBA00022777"/>
    </source>
</evidence>
<evidence type="ECO:0000259" key="6">
    <source>
        <dbReference type="Pfam" id="PF02518"/>
    </source>
</evidence>
<keyword evidence="8" id="KW-1185">Reference proteome</keyword>
<dbReference type="GO" id="GO:0000160">
    <property type="term" value="P:phosphorelay signal transduction system"/>
    <property type="evidence" value="ECO:0007669"/>
    <property type="project" value="UniProtKB-KW"/>
</dbReference>
<dbReference type="InterPro" id="IPR003594">
    <property type="entry name" value="HATPase_dom"/>
</dbReference>
<dbReference type="CDD" id="cd16917">
    <property type="entry name" value="HATPase_UhpB-NarQ-NarX-like"/>
    <property type="match status" value="1"/>
</dbReference>
<dbReference type="SUPFAM" id="SSF55874">
    <property type="entry name" value="ATPase domain of HSP90 chaperone/DNA topoisomerase II/histidine kinase"/>
    <property type="match status" value="1"/>
</dbReference>
<feature type="transmembrane region" description="Helical" evidence="5">
    <location>
        <begin position="176"/>
        <end position="197"/>
    </location>
</feature>
<dbReference type="InterPro" id="IPR050482">
    <property type="entry name" value="Sensor_HK_TwoCompSys"/>
</dbReference>
<feature type="domain" description="Histidine kinase/HSP90-like ATPase" evidence="6">
    <location>
        <begin position="323"/>
        <end position="411"/>
    </location>
</feature>
<dbReference type="AlphaFoldDB" id="A0A3S5CBW1"/>
<dbReference type="InterPro" id="IPR036890">
    <property type="entry name" value="HATPase_C_sf"/>
</dbReference>
<sequence>MATDRPRSRFRPATVAETIATRGELSGRKVFSSGRVEELFSRTIGIATVVFGAQAVWIGLTNPDMITRPAGVVALVFMTITMIATVVASIVLRGMRIATLVFCWGYLVVLLIWPALIDVPGSNAAEPWFWYLLTVAGACAVFAMSVRLALLYTLVSPIIYGVARAATNGPDQWQVGVFDASYGLIIGLVAFVVGVTFRRAARGVDVARDTALARYDEAVRLHAVEAERVEVDAIVHDSVLAALQAADRAASPAQFRAAASLAVKALAHFRDAGLAPAAYDSHLTSGEIADALAASAASMERHVDVTALGRRDRDIPSVVAETIVLAAAQAMQNSIQHAGRGDVRRSVTVRSTGESGVTVTVEDDGAGFDPETVEPGRLGVRVSIIERMIAVGGRATVESAPGRGTTVRLSWEPSDAEVGS</sequence>
<dbReference type="GO" id="GO:0016301">
    <property type="term" value="F:kinase activity"/>
    <property type="evidence" value="ECO:0007669"/>
    <property type="project" value="UniProtKB-KW"/>
</dbReference>
<keyword evidence="1" id="KW-0808">Transferase</keyword>
<evidence type="ECO:0000256" key="4">
    <source>
        <dbReference type="SAM" id="MobiDB-lite"/>
    </source>
</evidence>
<dbReference type="OrthoDB" id="144293at2"/>
<evidence type="ECO:0000256" key="5">
    <source>
        <dbReference type="SAM" id="Phobius"/>
    </source>
</evidence>
<keyword evidence="2" id="KW-0418">Kinase</keyword>
<evidence type="ECO:0000256" key="1">
    <source>
        <dbReference type="ARBA" id="ARBA00022679"/>
    </source>
</evidence>
<keyword evidence="3" id="KW-0902">Two-component regulatory system</keyword>
<feature type="transmembrane region" description="Helical" evidence="5">
    <location>
        <begin position="97"/>
        <end position="116"/>
    </location>
</feature>
<dbReference type="RefSeq" id="WP_128496091.1">
    <property type="nucleotide sequence ID" value="NZ_RZNB01000007.1"/>
</dbReference>
<dbReference type="EMBL" id="RZNB01000007">
    <property type="protein sequence ID" value="RWZ46343.1"/>
    <property type="molecule type" value="Genomic_DNA"/>
</dbReference>
<evidence type="ECO:0000313" key="8">
    <source>
        <dbReference type="Proteomes" id="UP000288547"/>
    </source>
</evidence>
<proteinExistence type="predicted"/>
<reference evidence="7 8" key="1">
    <citation type="submission" date="2018-12" db="EMBL/GenBank/DDBJ databases">
        <authorList>
            <person name="Li F."/>
        </authorList>
    </citation>
    <scope>NUCLEOTIDE SEQUENCE [LARGE SCALE GENOMIC DNA]</scope>
    <source>
        <strain evidence="7 8">11W25H-1</strain>
    </source>
</reference>
<dbReference type="Gene3D" id="3.30.565.10">
    <property type="entry name" value="Histidine kinase-like ATPase, C-terminal domain"/>
    <property type="match status" value="1"/>
</dbReference>
<evidence type="ECO:0000256" key="3">
    <source>
        <dbReference type="ARBA" id="ARBA00023012"/>
    </source>
</evidence>
<accession>A0A3S5CBW1</accession>
<dbReference type="PANTHER" id="PTHR24421">
    <property type="entry name" value="NITRATE/NITRITE SENSOR PROTEIN NARX-RELATED"/>
    <property type="match status" value="1"/>
</dbReference>
<organism evidence="7 8">
    <name type="scientific">Labedella phragmitis</name>
    <dbReference type="NCBI Taxonomy" id="2498849"/>
    <lineage>
        <taxon>Bacteria</taxon>
        <taxon>Bacillati</taxon>
        <taxon>Actinomycetota</taxon>
        <taxon>Actinomycetes</taxon>
        <taxon>Micrococcales</taxon>
        <taxon>Microbacteriaceae</taxon>
        <taxon>Labedella</taxon>
    </lineage>
</organism>
<gene>
    <name evidence="7" type="ORF">ELQ90_14920</name>
</gene>
<keyword evidence="5" id="KW-0812">Transmembrane</keyword>
<comment type="caution">
    <text evidence="7">The sequence shown here is derived from an EMBL/GenBank/DDBJ whole genome shotgun (WGS) entry which is preliminary data.</text>
</comment>
<dbReference type="Pfam" id="PF02518">
    <property type="entry name" value="HATPase_c"/>
    <property type="match status" value="1"/>
</dbReference>
<name>A0A3S5CBW1_9MICO</name>
<feature type="transmembrane region" description="Helical" evidence="5">
    <location>
        <begin position="72"/>
        <end position="92"/>
    </location>
</feature>
<feature type="transmembrane region" description="Helical" evidence="5">
    <location>
        <begin position="128"/>
        <end position="155"/>
    </location>
</feature>
<keyword evidence="5" id="KW-1133">Transmembrane helix</keyword>
<feature type="transmembrane region" description="Helical" evidence="5">
    <location>
        <begin position="39"/>
        <end position="60"/>
    </location>
</feature>